<evidence type="ECO:0000313" key="13">
    <source>
        <dbReference type="Proteomes" id="UP000239156"/>
    </source>
</evidence>
<name>A0A2S4UX25_9BASI</name>
<evidence type="ECO:0000256" key="4">
    <source>
        <dbReference type="ARBA" id="ARBA00022833"/>
    </source>
</evidence>
<dbReference type="InterPro" id="IPR052035">
    <property type="entry name" value="ZnF_BED_domain_contain"/>
</dbReference>
<keyword evidence="7" id="KW-0804">Transcription</keyword>
<evidence type="ECO:0000259" key="11">
    <source>
        <dbReference type="PROSITE" id="PS50808"/>
    </source>
</evidence>
<accession>A0A2S4UX25</accession>
<evidence type="ECO:0000256" key="2">
    <source>
        <dbReference type="ARBA" id="ARBA00022723"/>
    </source>
</evidence>
<feature type="region of interest" description="Disordered" evidence="10">
    <location>
        <begin position="39"/>
        <end position="76"/>
    </location>
</feature>
<feature type="compositionally biased region" description="Polar residues" evidence="10">
    <location>
        <begin position="47"/>
        <end position="56"/>
    </location>
</feature>
<dbReference type="InterPro" id="IPR003656">
    <property type="entry name" value="Znf_BED"/>
</dbReference>
<dbReference type="PROSITE" id="PS50808">
    <property type="entry name" value="ZF_BED"/>
    <property type="match status" value="1"/>
</dbReference>
<dbReference type="InterPro" id="IPR019533">
    <property type="entry name" value="Peptidase_S26"/>
</dbReference>
<evidence type="ECO:0000256" key="9">
    <source>
        <dbReference type="PROSITE-ProRule" id="PRU00027"/>
    </source>
</evidence>
<dbReference type="PANTHER" id="PTHR46481:SF10">
    <property type="entry name" value="ZINC FINGER BED DOMAIN-CONTAINING PROTEIN 39"/>
    <property type="match status" value="1"/>
</dbReference>
<evidence type="ECO:0000256" key="3">
    <source>
        <dbReference type="ARBA" id="ARBA00022771"/>
    </source>
</evidence>
<dbReference type="GO" id="GO:0004252">
    <property type="term" value="F:serine-type endopeptidase activity"/>
    <property type="evidence" value="ECO:0007669"/>
    <property type="project" value="InterPro"/>
</dbReference>
<dbReference type="InterPro" id="IPR012337">
    <property type="entry name" value="RNaseH-like_sf"/>
</dbReference>
<keyword evidence="5" id="KW-0805">Transcription regulation</keyword>
<dbReference type="GO" id="GO:0009791">
    <property type="term" value="P:post-embryonic development"/>
    <property type="evidence" value="ECO:0007669"/>
    <property type="project" value="UniProtKB-ARBA"/>
</dbReference>
<gene>
    <name evidence="12" type="ORF">PSTT_12201</name>
</gene>
<keyword evidence="8" id="KW-0539">Nucleus</keyword>
<keyword evidence="6" id="KW-0238">DNA-binding</keyword>
<evidence type="ECO:0000256" key="8">
    <source>
        <dbReference type="ARBA" id="ARBA00023242"/>
    </source>
</evidence>
<organism evidence="12 13">
    <name type="scientific">Puccinia striiformis</name>
    <dbReference type="NCBI Taxonomy" id="27350"/>
    <lineage>
        <taxon>Eukaryota</taxon>
        <taxon>Fungi</taxon>
        <taxon>Dikarya</taxon>
        <taxon>Basidiomycota</taxon>
        <taxon>Pucciniomycotina</taxon>
        <taxon>Pucciniomycetes</taxon>
        <taxon>Pucciniales</taxon>
        <taxon>Pucciniaceae</taxon>
        <taxon>Puccinia</taxon>
    </lineage>
</organism>
<dbReference type="InterPro" id="IPR025525">
    <property type="entry name" value="hAT-like_transposase_RNase-H"/>
</dbReference>
<dbReference type="SUPFAM" id="SSF53098">
    <property type="entry name" value="Ribonuclease H-like"/>
    <property type="match status" value="1"/>
</dbReference>
<proteinExistence type="predicted"/>
<comment type="subcellular location">
    <subcellularLocation>
        <location evidence="1">Nucleus</location>
    </subcellularLocation>
</comment>
<keyword evidence="2" id="KW-0479">Metal-binding</keyword>
<dbReference type="Pfam" id="PF14372">
    <property type="entry name" value="hAT-like_RNase-H"/>
    <property type="match status" value="1"/>
</dbReference>
<dbReference type="SMART" id="SM00614">
    <property type="entry name" value="ZnF_BED"/>
    <property type="match status" value="1"/>
</dbReference>
<dbReference type="GO" id="GO:0008270">
    <property type="term" value="F:zinc ion binding"/>
    <property type="evidence" value="ECO:0007669"/>
    <property type="project" value="UniProtKB-KW"/>
</dbReference>
<dbReference type="Proteomes" id="UP000239156">
    <property type="component" value="Unassembled WGS sequence"/>
</dbReference>
<evidence type="ECO:0000256" key="6">
    <source>
        <dbReference type="ARBA" id="ARBA00023125"/>
    </source>
</evidence>
<keyword evidence="4" id="KW-0862">Zinc</keyword>
<dbReference type="Pfam" id="PF02892">
    <property type="entry name" value="zf-BED"/>
    <property type="match status" value="1"/>
</dbReference>
<feature type="domain" description="BED-type" evidence="11">
    <location>
        <begin position="74"/>
        <end position="128"/>
    </location>
</feature>
<dbReference type="EMBL" id="PKSL01000152">
    <property type="protein sequence ID" value="POW01816.1"/>
    <property type="molecule type" value="Genomic_DNA"/>
</dbReference>
<dbReference type="GO" id="GO:0003677">
    <property type="term" value="F:DNA binding"/>
    <property type="evidence" value="ECO:0007669"/>
    <property type="project" value="UniProtKB-KW"/>
</dbReference>
<protein>
    <recommendedName>
        <fullName evidence="11">BED-type domain-containing protein</fullName>
    </recommendedName>
</protein>
<sequence length="926" mass="105533">MTLTGVAPVISYAFSVENLKKSTKFIKATMESNDKSIGVPPLPWPIKSSTRPTTPATPVLEADSKPEPSNSKKRKTSDIWNHFTKVKDATTTKAICMNCNATLSAQSNAGTNHLWRHYNRCKTEPRQSLLAPRNGAQQAQSSDHHRLSRFNQELVQENLVKMVVAHEYRFKMVEDQSFLNFMGSLQPKFKVIDKNNLEGECMNLYKQQKNSIIKQFNDHPGKIAIHIERWSCIYTFDFLKVSARYINSDWKLINRTIAFRLLPPPVDETVIVECIINALTDWKLLNKCGSITTESTPTNDLAVNKIKELLKERVDLGEDNFHIRCGATAIKEMVEETFKVNQETISKLRRLVHLVTESESTEQSFRAVADQCGLSSTNTTIPSRDFVLEWDSTHQMISNSLDFRLVFEHLNATQPEYIDCPTPQEWLQLSTLKDALSVFHEAVSCLASTESPSSNRSFINMKKIERYLSKPEHYENNHSINIICPLADGFQKYWNTIREFSEIASVFDPRLKFQYLQFSLVKQHDPKLAEEKLNNSRNRLYMIFQTYLPIHPTLDGGIGGEMKTEEDQLPREPVKIDSEIDEFQRFLAGKTMIQTPYGSRTAELDLYLQEPTFSAKQKVLNDFHSNLDRDALEALMCTGDWLRSDFETTKNHFGRQAQKPMNTCQAPRLSYCFRLPLASPLRPLQLPHPTAGFLLRPRQIHRHAIHRSTINEASHSPFTRHFSSSSYSYQQQKEHPSSNSSSNQHHQWFKSFLLSPKALNLLLWVPVAIVIHEHGVGLVRISGKSPTFNPDSSCLKQDIVFVNKCLGNKSESLKRGDIITFWHPEFPGTLLTKRILGLEGDIIKRVKTEGINTGPGLVRVPMGHCWVEGDEPFHSKDSNSFGAIPLGLATAKVTWIVWPISRFGSPGQSRQDQSHRVRKMVPMTKA</sequence>
<keyword evidence="3 9" id="KW-0863">Zinc-finger</keyword>
<dbReference type="Pfam" id="PF10502">
    <property type="entry name" value="Peptidase_S26"/>
    <property type="match status" value="1"/>
</dbReference>
<dbReference type="Gene3D" id="2.10.109.10">
    <property type="entry name" value="Umud Fragment, subunit A"/>
    <property type="match status" value="1"/>
</dbReference>
<evidence type="ECO:0000256" key="7">
    <source>
        <dbReference type="ARBA" id="ARBA00023163"/>
    </source>
</evidence>
<evidence type="ECO:0000256" key="1">
    <source>
        <dbReference type="ARBA" id="ARBA00004123"/>
    </source>
</evidence>
<feature type="region of interest" description="Disordered" evidence="10">
    <location>
        <begin position="904"/>
        <end position="926"/>
    </location>
</feature>
<reference evidence="12" key="1">
    <citation type="submission" date="2017-12" db="EMBL/GenBank/DDBJ databases">
        <title>Gene loss provides genomic basis for host adaptation in cereal stripe rust fungi.</title>
        <authorList>
            <person name="Xia C."/>
        </authorList>
    </citation>
    <scope>NUCLEOTIDE SEQUENCE [LARGE SCALE GENOMIC DNA]</scope>
    <source>
        <strain evidence="12">93-210</strain>
    </source>
</reference>
<dbReference type="SUPFAM" id="SSF51306">
    <property type="entry name" value="LexA/Signal peptidase"/>
    <property type="match status" value="1"/>
</dbReference>
<dbReference type="VEuPathDB" id="FungiDB:PSTT_12201"/>
<evidence type="ECO:0000313" key="12">
    <source>
        <dbReference type="EMBL" id="POW01816.1"/>
    </source>
</evidence>
<dbReference type="PANTHER" id="PTHR46481">
    <property type="entry name" value="ZINC FINGER BED DOMAIN-CONTAINING PROTEIN 4"/>
    <property type="match status" value="1"/>
</dbReference>
<dbReference type="GO" id="GO:0005634">
    <property type="term" value="C:nucleus"/>
    <property type="evidence" value="ECO:0007669"/>
    <property type="project" value="UniProtKB-SubCell"/>
</dbReference>
<dbReference type="AlphaFoldDB" id="A0A2S4UX25"/>
<dbReference type="InterPro" id="IPR036286">
    <property type="entry name" value="LexA/Signal_pep-like_sf"/>
</dbReference>
<dbReference type="InterPro" id="IPR036236">
    <property type="entry name" value="Znf_C2H2_sf"/>
</dbReference>
<comment type="caution">
    <text evidence="12">The sequence shown here is derived from an EMBL/GenBank/DDBJ whole genome shotgun (WGS) entry which is preliminary data.</text>
</comment>
<evidence type="ECO:0000256" key="10">
    <source>
        <dbReference type="SAM" id="MobiDB-lite"/>
    </source>
</evidence>
<dbReference type="VEuPathDB" id="FungiDB:PSHT_10151"/>
<dbReference type="GO" id="GO:0006465">
    <property type="term" value="P:signal peptide processing"/>
    <property type="evidence" value="ECO:0007669"/>
    <property type="project" value="InterPro"/>
</dbReference>
<keyword evidence="13" id="KW-1185">Reference proteome</keyword>
<dbReference type="SUPFAM" id="SSF57667">
    <property type="entry name" value="beta-beta-alpha zinc fingers"/>
    <property type="match status" value="1"/>
</dbReference>
<dbReference type="CDD" id="cd06530">
    <property type="entry name" value="S26_SPase_I"/>
    <property type="match status" value="1"/>
</dbReference>
<evidence type="ECO:0000256" key="5">
    <source>
        <dbReference type="ARBA" id="ARBA00023015"/>
    </source>
</evidence>